<evidence type="ECO:0000313" key="2">
    <source>
        <dbReference type="EMBL" id="KFE63241.1"/>
    </source>
</evidence>
<proteinExistence type="predicted"/>
<dbReference type="STRING" id="394096.DB31_2834"/>
<organism evidence="2 3">
    <name type="scientific">Hyalangium minutum</name>
    <dbReference type="NCBI Taxonomy" id="394096"/>
    <lineage>
        <taxon>Bacteria</taxon>
        <taxon>Pseudomonadati</taxon>
        <taxon>Myxococcota</taxon>
        <taxon>Myxococcia</taxon>
        <taxon>Myxococcales</taxon>
        <taxon>Cystobacterineae</taxon>
        <taxon>Archangiaceae</taxon>
        <taxon>Hyalangium</taxon>
    </lineage>
</organism>
<keyword evidence="3" id="KW-1185">Reference proteome</keyword>
<dbReference type="CDD" id="cd02440">
    <property type="entry name" value="AdoMet_MTases"/>
    <property type="match status" value="1"/>
</dbReference>
<dbReference type="Pfam" id="PF13578">
    <property type="entry name" value="Methyltransf_24"/>
    <property type="match status" value="1"/>
</dbReference>
<gene>
    <name evidence="2" type="ORF">DB31_2834</name>
</gene>
<accession>A0A085W6C8</accession>
<dbReference type="SUPFAM" id="SSF53335">
    <property type="entry name" value="S-adenosyl-L-methionine-dependent methyltransferases"/>
    <property type="match status" value="1"/>
</dbReference>
<feature type="compositionally biased region" description="Low complexity" evidence="1">
    <location>
        <begin position="7"/>
        <end position="20"/>
    </location>
</feature>
<evidence type="ECO:0008006" key="4">
    <source>
        <dbReference type="Google" id="ProtNLM"/>
    </source>
</evidence>
<dbReference type="AlphaFoldDB" id="A0A085W6C8"/>
<dbReference type="Gene3D" id="3.40.50.150">
    <property type="entry name" value="Vaccinia Virus protein VP39"/>
    <property type="match status" value="1"/>
</dbReference>
<evidence type="ECO:0000256" key="1">
    <source>
        <dbReference type="SAM" id="MobiDB-lite"/>
    </source>
</evidence>
<dbReference type="OrthoDB" id="174925at2"/>
<dbReference type="EMBL" id="JMCB01000018">
    <property type="protein sequence ID" value="KFE63241.1"/>
    <property type="molecule type" value="Genomic_DNA"/>
</dbReference>
<dbReference type="Proteomes" id="UP000028725">
    <property type="component" value="Unassembled WGS sequence"/>
</dbReference>
<dbReference type="RefSeq" id="WP_044196224.1">
    <property type="nucleotide sequence ID" value="NZ_JMCB01000018.1"/>
</dbReference>
<comment type="caution">
    <text evidence="2">The sequence shown here is derived from an EMBL/GenBank/DDBJ whole genome shotgun (WGS) entry which is preliminary data.</text>
</comment>
<sequence>MNPPDGAPASAASPQPQDEASVQDVSARLRSLEVRFREFEKAFGPELVTDTALLGWTRDFETLVTLMEEGRANIAQLGPHAARVDNIRLNGRQAIAKLIQTTPWLTAETHGEMQAIVDRLPAYRQVGPYRFSSDWMSKCEPDWRRVLAPLMGRPEVRALEIGSYEGRSAIWLLENVLTHETSRMVCVDLFAAPYGQVFDENLAASGASQRVEKLVGLSGSALRRLPPEPTFDLIYIDGSHKAFDVLEDAVLSWRLLRPGGVMIFDDYEMAAHHVPSNKLDRPDIGIDAFLSAAATQSEVVLKAFQVIVRKKELTSQP</sequence>
<feature type="region of interest" description="Disordered" evidence="1">
    <location>
        <begin position="1"/>
        <end position="23"/>
    </location>
</feature>
<dbReference type="InterPro" id="IPR029063">
    <property type="entry name" value="SAM-dependent_MTases_sf"/>
</dbReference>
<protein>
    <recommendedName>
        <fullName evidence="4">Class I SAM-dependent methyltransferase</fullName>
    </recommendedName>
</protein>
<evidence type="ECO:0000313" key="3">
    <source>
        <dbReference type="Proteomes" id="UP000028725"/>
    </source>
</evidence>
<name>A0A085W6C8_9BACT</name>
<reference evidence="2 3" key="1">
    <citation type="submission" date="2014-04" db="EMBL/GenBank/DDBJ databases">
        <title>Genome assembly of Hyalangium minutum DSM 14724.</title>
        <authorList>
            <person name="Sharma G."/>
            <person name="Subramanian S."/>
        </authorList>
    </citation>
    <scope>NUCLEOTIDE SEQUENCE [LARGE SCALE GENOMIC DNA]</scope>
    <source>
        <strain evidence="2 3">DSM 14724</strain>
    </source>
</reference>